<dbReference type="STRING" id="1314771.A0A197JXN0"/>
<dbReference type="Proteomes" id="UP000078512">
    <property type="component" value="Unassembled WGS sequence"/>
</dbReference>
<dbReference type="OrthoDB" id="2245455at2759"/>
<organism evidence="2 3">
    <name type="scientific">Linnemannia elongata AG-77</name>
    <dbReference type="NCBI Taxonomy" id="1314771"/>
    <lineage>
        <taxon>Eukaryota</taxon>
        <taxon>Fungi</taxon>
        <taxon>Fungi incertae sedis</taxon>
        <taxon>Mucoromycota</taxon>
        <taxon>Mortierellomycotina</taxon>
        <taxon>Mortierellomycetes</taxon>
        <taxon>Mortierellales</taxon>
        <taxon>Mortierellaceae</taxon>
        <taxon>Linnemannia</taxon>
    </lineage>
</organism>
<protein>
    <submittedName>
        <fullName evidence="2">Uncharacterized protein</fullName>
    </submittedName>
</protein>
<evidence type="ECO:0000256" key="1">
    <source>
        <dbReference type="SAM" id="MobiDB-lite"/>
    </source>
</evidence>
<sequence length="297" mass="32770">MDPLPPPSTEPPPSDPTLRCFWLMRRIEQSMLGGGFVTKRMYVPRSIWYQSLVRLPAADTKISACQSLVAILTKMAKINMLVAAGGGPEGDVERMTVLKELDSLEAAAHQAQIKLSKKLSFIHRPGKNGVPLTVATNQSYTDDMQGPVTSSGASVYGAQSVYGSASLYGNGSYDFLANEEPMPGHEKTSKKGSSSEGLKSQWKSFSKSVQKSIGNDKVEDTSAYTEAIIRLFQSSYLLEAMIRHYSALSPFHTHIQILNRLRRMCDVFNQVFCAFVIRDMGELMGKYVKRVGAWVAD</sequence>
<dbReference type="PANTHER" id="PTHR37327:SF1">
    <property type="entry name" value="MICROTUBULE INTERACTING AND TRANSPORT DOMAIN-CONTAINING PROTEIN"/>
    <property type="match status" value="1"/>
</dbReference>
<gene>
    <name evidence="2" type="ORF">K457DRAFT_483149</name>
</gene>
<dbReference type="PANTHER" id="PTHR37327">
    <property type="entry name" value="CHROMOSOME 1, WHOLE GENOME SHOTGUN SEQUENCE"/>
    <property type="match status" value="1"/>
</dbReference>
<keyword evidence="3" id="KW-1185">Reference proteome</keyword>
<proteinExistence type="predicted"/>
<dbReference type="AlphaFoldDB" id="A0A197JXN0"/>
<dbReference type="EMBL" id="KV442039">
    <property type="protein sequence ID" value="OAQ29703.1"/>
    <property type="molecule type" value="Genomic_DNA"/>
</dbReference>
<accession>A0A197JXN0</accession>
<evidence type="ECO:0000313" key="2">
    <source>
        <dbReference type="EMBL" id="OAQ29703.1"/>
    </source>
</evidence>
<evidence type="ECO:0000313" key="3">
    <source>
        <dbReference type="Proteomes" id="UP000078512"/>
    </source>
</evidence>
<reference evidence="2 3" key="1">
    <citation type="submission" date="2016-05" db="EMBL/GenBank/DDBJ databases">
        <title>Genome sequencing reveals origins of a unique bacterial endosymbiosis in the earliest lineages of terrestrial Fungi.</title>
        <authorList>
            <consortium name="DOE Joint Genome Institute"/>
            <person name="Uehling J."/>
            <person name="Gryganskyi A."/>
            <person name="Hameed K."/>
            <person name="Tschaplinski T."/>
            <person name="Misztal P."/>
            <person name="Wu S."/>
            <person name="Desiro A."/>
            <person name="Vande Pol N."/>
            <person name="Du Z.-Y."/>
            <person name="Zienkiewicz A."/>
            <person name="Zienkiewicz K."/>
            <person name="Morin E."/>
            <person name="Tisserant E."/>
            <person name="Splivallo R."/>
            <person name="Hainaut M."/>
            <person name="Henrissat B."/>
            <person name="Ohm R."/>
            <person name="Kuo A."/>
            <person name="Yan J."/>
            <person name="Lipzen A."/>
            <person name="Nolan M."/>
            <person name="Labutti K."/>
            <person name="Barry K."/>
            <person name="Goldstein A."/>
            <person name="Labbe J."/>
            <person name="Schadt C."/>
            <person name="Tuskan G."/>
            <person name="Grigoriev I."/>
            <person name="Martin F."/>
            <person name="Vilgalys R."/>
            <person name="Bonito G."/>
        </authorList>
    </citation>
    <scope>NUCLEOTIDE SEQUENCE [LARGE SCALE GENOMIC DNA]</scope>
    <source>
        <strain evidence="2 3">AG-77</strain>
    </source>
</reference>
<name>A0A197JXN0_9FUNG</name>
<feature type="region of interest" description="Disordered" evidence="1">
    <location>
        <begin position="178"/>
        <end position="199"/>
    </location>
</feature>